<keyword evidence="2" id="KW-1185">Reference proteome</keyword>
<evidence type="ECO:0000313" key="2">
    <source>
        <dbReference type="Proteomes" id="UP000308600"/>
    </source>
</evidence>
<reference evidence="1 2" key="1">
    <citation type="journal article" date="2019" name="Nat. Ecol. Evol.">
        <title>Megaphylogeny resolves global patterns of mushroom evolution.</title>
        <authorList>
            <person name="Varga T."/>
            <person name="Krizsan K."/>
            <person name="Foldi C."/>
            <person name="Dima B."/>
            <person name="Sanchez-Garcia M."/>
            <person name="Sanchez-Ramirez S."/>
            <person name="Szollosi G.J."/>
            <person name="Szarkandi J.G."/>
            <person name="Papp V."/>
            <person name="Albert L."/>
            <person name="Andreopoulos W."/>
            <person name="Angelini C."/>
            <person name="Antonin V."/>
            <person name="Barry K.W."/>
            <person name="Bougher N.L."/>
            <person name="Buchanan P."/>
            <person name="Buyck B."/>
            <person name="Bense V."/>
            <person name="Catcheside P."/>
            <person name="Chovatia M."/>
            <person name="Cooper J."/>
            <person name="Damon W."/>
            <person name="Desjardin D."/>
            <person name="Finy P."/>
            <person name="Geml J."/>
            <person name="Haridas S."/>
            <person name="Hughes K."/>
            <person name="Justo A."/>
            <person name="Karasinski D."/>
            <person name="Kautmanova I."/>
            <person name="Kiss B."/>
            <person name="Kocsube S."/>
            <person name="Kotiranta H."/>
            <person name="LaButti K.M."/>
            <person name="Lechner B.E."/>
            <person name="Liimatainen K."/>
            <person name="Lipzen A."/>
            <person name="Lukacs Z."/>
            <person name="Mihaltcheva S."/>
            <person name="Morgado L.N."/>
            <person name="Niskanen T."/>
            <person name="Noordeloos M.E."/>
            <person name="Ohm R.A."/>
            <person name="Ortiz-Santana B."/>
            <person name="Ovrebo C."/>
            <person name="Racz N."/>
            <person name="Riley R."/>
            <person name="Savchenko A."/>
            <person name="Shiryaev A."/>
            <person name="Soop K."/>
            <person name="Spirin V."/>
            <person name="Szebenyi C."/>
            <person name="Tomsovsky M."/>
            <person name="Tulloss R.E."/>
            <person name="Uehling J."/>
            <person name="Grigoriev I.V."/>
            <person name="Vagvolgyi C."/>
            <person name="Papp T."/>
            <person name="Martin F.M."/>
            <person name="Miettinen O."/>
            <person name="Hibbett D.S."/>
            <person name="Nagy L.G."/>
        </authorList>
    </citation>
    <scope>NUCLEOTIDE SEQUENCE [LARGE SCALE GENOMIC DNA]</scope>
    <source>
        <strain evidence="1 2">NL-1719</strain>
    </source>
</reference>
<dbReference type="EMBL" id="ML209141">
    <property type="protein sequence ID" value="TFK58924.1"/>
    <property type="molecule type" value="Genomic_DNA"/>
</dbReference>
<gene>
    <name evidence="1" type="ORF">BDN72DRAFT_781424</name>
</gene>
<evidence type="ECO:0000313" key="1">
    <source>
        <dbReference type="EMBL" id="TFK58924.1"/>
    </source>
</evidence>
<sequence>MAASRTDRLPTPIHNLTHVIPFLQTTPIHRLPPELLTRVFTYLRRIWINHHAPYSRQRTLLWTIVMEVCRRWRDVVLEAAVLWSYIPRFYHMPMIKRCLQLSKHAPLVVHLNTSATGDEVYQLFEGTAPRFRCLQVYTCDVGNSWQELCSLLSGPAPLLESLCIELSMRNEENTHSWMDNLCAGITPRLRNVSLLGCGINFSAPFLRNLTILE</sequence>
<organism evidence="1 2">
    <name type="scientific">Pluteus cervinus</name>
    <dbReference type="NCBI Taxonomy" id="181527"/>
    <lineage>
        <taxon>Eukaryota</taxon>
        <taxon>Fungi</taxon>
        <taxon>Dikarya</taxon>
        <taxon>Basidiomycota</taxon>
        <taxon>Agaricomycotina</taxon>
        <taxon>Agaricomycetes</taxon>
        <taxon>Agaricomycetidae</taxon>
        <taxon>Agaricales</taxon>
        <taxon>Pluteineae</taxon>
        <taxon>Pluteaceae</taxon>
        <taxon>Pluteus</taxon>
    </lineage>
</organism>
<proteinExistence type="predicted"/>
<feature type="non-terminal residue" evidence="1">
    <location>
        <position position="213"/>
    </location>
</feature>
<name>A0ACD3A0S5_9AGAR</name>
<protein>
    <submittedName>
        <fullName evidence="1">Uncharacterized protein</fullName>
    </submittedName>
</protein>
<dbReference type="Proteomes" id="UP000308600">
    <property type="component" value="Unassembled WGS sequence"/>
</dbReference>
<accession>A0ACD3A0S5</accession>